<comment type="caution">
    <text evidence="9">The sequence shown here is derived from an EMBL/GenBank/DDBJ whole genome shotgun (WGS) entry which is preliminary data.</text>
</comment>
<dbReference type="Gene3D" id="1.10.10.60">
    <property type="entry name" value="Homeodomain-like"/>
    <property type="match status" value="2"/>
</dbReference>
<dbReference type="GO" id="GO:0003700">
    <property type="term" value="F:DNA-binding transcription factor activity"/>
    <property type="evidence" value="ECO:0007669"/>
    <property type="project" value="InterPro"/>
</dbReference>
<reference evidence="9" key="1">
    <citation type="submission" date="2020-10" db="EMBL/GenBank/DDBJ databases">
        <authorList>
            <person name="Gilroy R."/>
        </authorList>
    </citation>
    <scope>NUCLEOTIDE SEQUENCE</scope>
    <source>
        <strain evidence="9">CHK190-19873</strain>
    </source>
</reference>
<dbReference type="AlphaFoldDB" id="A0A9D1EQE7"/>
<dbReference type="Pfam" id="PF00072">
    <property type="entry name" value="Response_reg"/>
    <property type="match status" value="1"/>
</dbReference>
<dbReference type="PANTHER" id="PTHR43280:SF28">
    <property type="entry name" value="HTH-TYPE TRANSCRIPTIONAL ACTIVATOR RHAS"/>
    <property type="match status" value="1"/>
</dbReference>
<evidence type="ECO:0000313" key="10">
    <source>
        <dbReference type="Proteomes" id="UP000823935"/>
    </source>
</evidence>
<proteinExistence type="predicted"/>
<dbReference type="Pfam" id="PF17853">
    <property type="entry name" value="GGDEF_2"/>
    <property type="match status" value="1"/>
</dbReference>
<dbReference type="InterPro" id="IPR011006">
    <property type="entry name" value="CheY-like_superfamily"/>
</dbReference>
<dbReference type="InterPro" id="IPR018060">
    <property type="entry name" value="HTH_AraC"/>
</dbReference>
<dbReference type="InterPro" id="IPR009057">
    <property type="entry name" value="Homeodomain-like_sf"/>
</dbReference>
<evidence type="ECO:0000256" key="4">
    <source>
        <dbReference type="ARBA" id="ARBA00023163"/>
    </source>
</evidence>
<dbReference type="GO" id="GO:0000160">
    <property type="term" value="P:phosphorelay signal transduction system"/>
    <property type="evidence" value="ECO:0007669"/>
    <property type="project" value="InterPro"/>
</dbReference>
<dbReference type="PANTHER" id="PTHR43280">
    <property type="entry name" value="ARAC-FAMILY TRANSCRIPTIONAL REGULATOR"/>
    <property type="match status" value="1"/>
</dbReference>
<dbReference type="SUPFAM" id="SSF46689">
    <property type="entry name" value="Homeodomain-like"/>
    <property type="match status" value="2"/>
</dbReference>
<gene>
    <name evidence="9" type="ORF">IAB44_00375</name>
</gene>
<dbReference type="CDD" id="cd17536">
    <property type="entry name" value="REC_YesN-like"/>
    <property type="match status" value="1"/>
</dbReference>
<dbReference type="SMART" id="SM00342">
    <property type="entry name" value="HTH_ARAC"/>
    <property type="match status" value="1"/>
</dbReference>
<dbReference type="InterPro" id="IPR041522">
    <property type="entry name" value="CdaR_GGDEF"/>
</dbReference>
<dbReference type="PROSITE" id="PS01124">
    <property type="entry name" value="HTH_ARAC_FAMILY_2"/>
    <property type="match status" value="1"/>
</dbReference>
<comment type="function">
    <text evidence="5">May play the central regulatory role in sporulation. It may be an element of the effector pathway responsible for the activation of sporulation genes in response to nutritional stress. Spo0A may act in concert with spo0H (a sigma factor) to control the expression of some genes that are critical to the sporulation process.</text>
</comment>
<dbReference type="SUPFAM" id="SSF52172">
    <property type="entry name" value="CheY-like"/>
    <property type="match status" value="1"/>
</dbReference>
<feature type="domain" description="HTH araC/xylS-type" evidence="7">
    <location>
        <begin position="385"/>
        <end position="483"/>
    </location>
</feature>
<dbReference type="Pfam" id="PF12833">
    <property type="entry name" value="HTH_18"/>
    <property type="match status" value="1"/>
</dbReference>
<evidence type="ECO:0000256" key="5">
    <source>
        <dbReference type="ARBA" id="ARBA00024867"/>
    </source>
</evidence>
<dbReference type="Gene3D" id="3.40.50.2300">
    <property type="match status" value="1"/>
</dbReference>
<dbReference type="GO" id="GO:0043565">
    <property type="term" value="F:sequence-specific DNA binding"/>
    <property type="evidence" value="ECO:0007669"/>
    <property type="project" value="InterPro"/>
</dbReference>
<dbReference type="PROSITE" id="PS50110">
    <property type="entry name" value="RESPONSE_REGULATORY"/>
    <property type="match status" value="1"/>
</dbReference>
<sequence>MIRVLVVDDEILARVGIQSILENCGDIRVAGAFGLAGDALDFLKTNIVDIVITDIEMPYMSGLEFIRKIREQHLAEGIIILSCYDKFEYAKEAISLGTDGYLLKNSINQETIEKEIHRVYEMISQREARRRPENDGGPQPDQGGIKAVAIFQMPENGKQQMAAKLVNDIVAHYRMGYLIESVHGRSPFVIFEFPEEADQEARRELLEGYTEAILKNIFQYTNEMPYLAVSREFQELQGIPKGYEEAEDAAQMRFYKKDTQVFYAKDIRWSQERPGVLFDKKEFTGPEGIGAFERQLRSYLDQCRRERIRPKTVKEILTQSVSIFIYSVLREYFTDREIVWWNNRYPAVDTVISAKSADGLLEGLTKMMAGLRRELAEKLDRDGFFDVLDYIDKHCSARITLKELAEFKNMSVSLFIKKFKARTNMAPVQYINQKKIELVKEYLKEGTHTLGEIAELTGFSNENYMVRVFRKTTGKTITDYRKERVIGEAGNTAAKEESG</sequence>
<organism evidence="9 10">
    <name type="scientific">Candidatus Limivivens intestinipullorum</name>
    <dbReference type="NCBI Taxonomy" id="2840858"/>
    <lineage>
        <taxon>Bacteria</taxon>
        <taxon>Bacillati</taxon>
        <taxon>Bacillota</taxon>
        <taxon>Clostridia</taxon>
        <taxon>Lachnospirales</taxon>
        <taxon>Lachnospiraceae</taxon>
        <taxon>Lachnospiraceae incertae sedis</taxon>
        <taxon>Candidatus Limivivens</taxon>
    </lineage>
</organism>
<evidence type="ECO:0000313" key="9">
    <source>
        <dbReference type="EMBL" id="HIS29998.1"/>
    </source>
</evidence>
<dbReference type="EMBL" id="DVIQ01000003">
    <property type="protein sequence ID" value="HIS29998.1"/>
    <property type="molecule type" value="Genomic_DNA"/>
</dbReference>
<feature type="domain" description="Response regulatory" evidence="8">
    <location>
        <begin position="3"/>
        <end position="119"/>
    </location>
</feature>
<evidence type="ECO:0000256" key="2">
    <source>
        <dbReference type="ARBA" id="ARBA00023015"/>
    </source>
</evidence>
<keyword evidence="3" id="KW-0238">DNA-binding</keyword>
<dbReference type="InterPro" id="IPR001789">
    <property type="entry name" value="Sig_transdc_resp-reg_receiver"/>
</dbReference>
<dbReference type="SMART" id="SM00448">
    <property type="entry name" value="REC"/>
    <property type="match status" value="1"/>
</dbReference>
<accession>A0A9D1EQE7</accession>
<name>A0A9D1EQE7_9FIRM</name>
<evidence type="ECO:0000259" key="8">
    <source>
        <dbReference type="PROSITE" id="PS50110"/>
    </source>
</evidence>
<evidence type="ECO:0000256" key="1">
    <source>
        <dbReference type="ARBA" id="ARBA00018672"/>
    </source>
</evidence>
<reference evidence="9" key="2">
    <citation type="journal article" date="2021" name="PeerJ">
        <title>Extensive microbial diversity within the chicken gut microbiome revealed by metagenomics and culture.</title>
        <authorList>
            <person name="Gilroy R."/>
            <person name="Ravi A."/>
            <person name="Getino M."/>
            <person name="Pursley I."/>
            <person name="Horton D.L."/>
            <person name="Alikhan N.F."/>
            <person name="Baker D."/>
            <person name="Gharbi K."/>
            <person name="Hall N."/>
            <person name="Watson M."/>
            <person name="Adriaenssens E.M."/>
            <person name="Foster-Nyarko E."/>
            <person name="Jarju S."/>
            <person name="Secka A."/>
            <person name="Antonio M."/>
            <person name="Oren A."/>
            <person name="Chaudhuri R.R."/>
            <person name="La Ragione R."/>
            <person name="Hildebrand F."/>
            <person name="Pallen M.J."/>
        </authorList>
    </citation>
    <scope>NUCLEOTIDE SEQUENCE</scope>
    <source>
        <strain evidence="9">CHK190-19873</strain>
    </source>
</reference>
<evidence type="ECO:0000256" key="6">
    <source>
        <dbReference type="PROSITE-ProRule" id="PRU00169"/>
    </source>
</evidence>
<dbReference type="Proteomes" id="UP000823935">
    <property type="component" value="Unassembled WGS sequence"/>
</dbReference>
<evidence type="ECO:0000259" key="7">
    <source>
        <dbReference type="PROSITE" id="PS01124"/>
    </source>
</evidence>
<keyword evidence="2" id="KW-0805">Transcription regulation</keyword>
<feature type="modified residue" description="4-aspartylphosphate" evidence="6">
    <location>
        <position position="54"/>
    </location>
</feature>
<protein>
    <recommendedName>
        <fullName evidence="1">Stage 0 sporulation protein A homolog</fullName>
    </recommendedName>
</protein>
<keyword evidence="6" id="KW-0597">Phosphoprotein</keyword>
<evidence type="ECO:0000256" key="3">
    <source>
        <dbReference type="ARBA" id="ARBA00023125"/>
    </source>
</evidence>
<keyword evidence="4" id="KW-0804">Transcription</keyword>